<dbReference type="EMBL" id="MGFH01000172">
    <property type="protein sequence ID" value="OGM03348.1"/>
    <property type="molecule type" value="Genomic_DNA"/>
</dbReference>
<accession>A0A1F7WML3</accession>
<evidence type="ECO:0000256" key="1">
    <source>
        <dbReference type="SAM" id="Phobius"/>
    </source>
</evidence>
<dbReference type="Proteomes" id="UP000178735">
    <property type="component" value="Unassembled WGS sequence"/>
</dbReference>
<evidence type="ECO:0000313" key="3">
    <source>
        <dbReference type="Proteomes" id="UP000178735"/>
    </source>
</evidence>
<feature type="transmembrane region" description="Helical" evidence="1">
    <location>
        <begin position="15"/>
        <end position="36"/>
    </location>
</feature>
<comment type="caution">
    <text evidence="2">The sequence shown here is derived from an EMBL/GenBank/DDBJ whole genome shotgun (WGS) entry which is preliminary data.</text>
</comment>
<gene>
    <name evidence="2" type="ORF">A2008_08080</name>
</gene>
<dbReference type="AlphaFoldDB" id="A0A1F7WML3"/>
<keyword evidence="1" id="KW-1133">Transmembrane helix</keyword>
<sequence length="864" mass="95121">MLKWTDLKRTLTRHAVIPASLILLALLILAYLSFFYRLSGLGASLKNVFAAGKSSFFYNASIRLNKAQLKQPGGAAVTADDITLNFETVRNLLNIYTCDAVITLSGTDAAAAYASGDEFLKSLSAKLRESGLRVGRAKIRFEGPFTGDGFFNFSFDATFKMDGAVCEYDLSGAGPAPVSASAKMDFGGSSSEISLAAQAGGGFVFTSRALPLQLFKNRIKSKYFELNTAEIDLTFKTPESDLSNFTSFYDISGRAANFSFIYLPFKCLLKSDFTFKILDGRLIVEDAASAGGAGENKAAPRLSGYIDFKSRSLSVEFLSSQFDLSYFSAIFSKFKNFLSRYSPSGYAKIFIKIEGALDNPETYAELNLSNAMLQGDAGYKNINNISGKLNFINSKISFNDIAGSLMSSKVGINGVCDISQISGGGDISINFSEIPVTEVKEYMIFNENEIEKLISYASSGRLSVTLKLSRDGGFRGNGTFSKCKLSLPVKNEVIEISDAGGNFTLGEESIEFSESYGFIGNVPFFFTASFSKKSLKNYVFNVRVQNIDFSEIIAGKSSYEFLNFISRIQAQSKSKLELKISSDGSAKISSELKLKLSHPDISLYPLPFSLNIENVDGGINFDYDTQTGAFELDTFDFALRGASKILLLSFLYRSVPVSISGNLYGDIHLSQKKVITGNFSIAEGVVRYFDNKYVELFIKVADLNAYFTVQNTIINGICKLKLLAGDARLDFKSDFASFSLASVMSFNAENINLDDIHYQNPRLPKYIQGMLNVNFKSVYNAKDKQTDGLTGSAVMKNGRFMNLNRLDIVSKKDIVPNRIYDFSKFHCGFNLNKDKLKISSPVYEGADKQDFLTVLKNIDYSIDL</sequence>
<reference evidence="2 3" key="1">
    <citation type="journal article" date="2016" name="Nat. Commun.">
        <title>Thousands of microbial genomes shed light on interconnected biogeochemical processes in an aquifer system.</title>
        <authorList>
            <person name="Anantharaman K."/>
            <person name="Brown C.T."/>
            <person name="Hug L.A."/>
            <person name="Sharon I."/>
            <person name="Castelle C.J."/>
            <person name="Probst A.J."/>
            <person name="Thomas B.C."/>
            <person name="Singh A."/>
            <person name="Wilkins M.J."/>
            <person name="Karaoz U."/>
            <person name="Brodie E.L."/>
            <person name="Williams K.H."/>
            <person name="Hubbard S.S."/>
            <person name="Banfield J.F."/>
        </authorList>
    </citation>
    <scope>NUCLEOTIDE SEQUENCE [LARGE SCALE GENOMIC DNA]</scope>
</reference>
<dbReference type="STRING" id="1817813.A2008_08080"/>
<keyword evidence="1" id="KW-0812">Transmembrane</keyword>
<proteinExistence type="predicted"/>
<evidence type="ECO:0000313" key="2">
    <source>
        <dbReference type="EMBL" id="OGM03348.1"/>
    </source>
</evidence>
<organism evidence="2 3">
    <name type="scientific">Candidatus Wallbacteria bacterium GWC2_49_35</name>
    <dbReference type="NCBI Taxonomy" id="1817813"/>
    <lineage>
        <taxon>Bacteria</taxon>
        <taxon>Candidatus Walliibacteriota</taxon>
    </lineage>
</organism>
<name>A0A1F7WML3_9BACT</name>
<keyword evidence="1" id="KW-0472">Membrane</keyword>
<protein>
    <submittedName>
        <fullName evidence="2">Uncharacterized protein</fullName>
    </submittedName>
</protein>